<accession>A0A8S9X2M3</accession>
<dbReference type="SUPFAM" id="SSF50494">
    <property type="entry name" value="Trypsin-like serine proteases"/>
    <property type="match status" value="1"/>
</dbReference>
<evidence type="ECO:0008006" key="3">
    <source>
        <dbReference type="Google" id="ProtNLM"/>
    </source>
</evidence>
<dbReference type="InterPro" id="IPR043504">
    <property type="entry name" value="Peptidase_S1_PA_chymotrypsin"/>
</dbReference>
<dbReference type="EMBL" id="WIXP02000012">
    <property type="protein sequence ID" value="KAF6201845.1"/>
    <property type="molecule type" value="Genomic_DNA"/>
</dbReference>
<dbReference type="Proteomes" id="UP000466442">
    <property type="component" value="Linkage Group LG12"/>
</dbReference>
<keyword evidence="2" id="KW-1185">Reference proteome</keyword>
<reference evidence="1" key="1">
    <citation type="journal article" date="2021" name="Mol. Ecol. Resour.">
        <title>Apolygus lucorum genome provides insights into omnivorousness and mesophyll feeding.</title>
        <authorList>
            <person name="Liu Y."/>
            <person name="Liu H."/>
            <person name="Wang H."/>
            <person name="Huang T."/>
            <person name="Liu B."/>
            <person name="Yang B."/>
            <person name="Yin L."/>
            <person name="Li B."/>
            <person name="Zhang Y."/>
            <person name="Zhang S."/>
            <person name="Jiang F."/>
            <person name="Zhang X."/>
            <person name="Ren Y."/>
            <person name="Wang B."/>
            <person name="Wang S."/>
            <person name="Lu Y."/>
            <person name="Wu K."/>
            <person name="Fan W."/>
            <person name="Wang G."/>
        </authorList>
    </citation>
    <scope>NUCLEOTIDE SEQUENCE</scope>
    <source>
        <strain evidence="1">12Hb</strain>
    </source>
</reference>
<comment type="caution">
    <text evidence="1">The sequence shown here is derived from an EMBL/GenBank/DDBJ whole genome shotgun (WGS) entry which is preliminary data.</text>
</comment>
<dbReference type="InterPro" id="IPR009003">
    <property type="entry name" value="Peptidase_S1_PA"/>
</dbReference>
<protein>
    <recommendedName>
        <fullName evidence="3">Peptidase S1 domain-containing protein</fullName>
    </recommendedName>
</protein>
<organism evidence="1 2">
    <name type="scientific">Apolygus lucorum</name>
    <name type="common">Small green plant bug</name>
    <name type="synonym">Lygocoris lucorum</name>
    <dbReference type="NCBI Taxonomy" id="248454"/>
    <lineage>
        <taxon>Eukaryota</taxon>
        <taxon>Metazoa</taxon>
        <taxon>Ecdysozoa</taxon>
        <taxon>Arthropoda</taxon>
        <taxon>Hexapoda</taxon>
        <taxon>Insecta</taxon>
        <taxon>Pterygota</taxon>
        <taxon>Neoptera</taxon>
        <taxon>Paraneoptera</taxon>
        <taxon>Hemiptera</taxon>
        <taxon>Heteroptera</taxon>
        <taxon>Panheteroptera</taxon>
        <taxon>Cimicomorpha</taxon>
        <taxon>Miridae</taxon>
        <taxon>Mirini</taxon>
        <taxon>Apolygus</taxon>
    </lineage>
</organism>
<evidence type="ECO:0000313" key="1">
    <source>
        <dbReference type="EMBL" id="KAF6201845.1"/>
    </source>
</evidence>
<dbReference type="Gene3D" id="2.40.10.10">
    <property type="entry name" value="Trypsin-like serine proteases"/>
    <property type="match status" value="1"/>
</dbReference>
<dbReference type="AlphaFoldDB" id="A0A8S9X2M3"/>
<gene>
    <name evidence="1" type="ORF">GE061_004240</name>
</gene>
<evidence type="ECO:0000313" key="2">
    <source>
        <dbReference type="Proteomes" id="UP000466442"/>
    </source>
</evidence>
<proteinExistence type="predicted"/>
<sequence>MVDLYTRIALKTEFPFIVSIQRKDTVQYSHSVGVLIQSHLVLATCNLFLESVKTPPEDEVEEGRFKHFRLIASGTVLVENLQDPNAVDAQVRFIENVHLHPKCNERNVEVEDLHVWRYDIAMVQLSFPFHLNLVEHKLEVINFKKEEGDPEGDLAEERLARLFEFVKKRAICLIVGWGRFVTIFSFTELSSRDYPPSPDLLVSTVRLSPFS</sequence>
<name>A0A8S9X2M3_APOLU</name>